<dbReference type="GO" id="GO:0009229">
    <property type="term" value="P:thiamine diphosphate biosynthetic process"/>
    <property type="evidence" value="ECO:0007669"/>
    <property type="project" value="UniProtKB-UniPathway"/>
</dbReference>
<evidence type="ECO:0000313" key="3">
    <source>
        <dbReference type="EMBL" id="TDS11788.1"/>
    </source>
</evidence>
<comment type="similarity">
    <text evidence="1">Belongs to the TenA family.</text>
</comment>
<comment type="function">
    <text evidence="1">Catalyzes an amino-pyrimidine hydrolysis reaction at the C5' of the pyrimidine moiety of thiamine compounds, a reaction that is part of a thiamine salvage pathway.</text>
</comment>
<accession>A0A4V3E164</accession>
<dbReference type="UniPathway" id="UPA00060"/>
<reference evidence="3 4" key="1">
    <citation type="submission" date="2019-03" db="EMBL/GenBank/DDBJ databases">
        <title>Genomic Encyclopedia of Type Strains, Phase III (KMG-III): the genomes of soil and plant-associated and newly described type strains.</title>
        <authorList>
            <person name="Whitman W."/>
        </authorList>
    </citation>
    <scope>NUCLEOTIDE SEQUENCE [LARGE SCALE GENOMIC DNA]</scope>
    <source>
        <strain evidence="3 4">CGMCC 1.12801</strain>
    </source>
</reference>
<comment type="catalytic activity">
    <reaction evidence="1">
        <text>4-amino-5-aminomethyl-2-methylpyrimidine + H2O = 4-amino-5-hydroxymethyl-2-methylpyrimidine + NH4(+)</text>
        <dbReference type="Rhea" id="RHEA:31799"/>
        <dbReference type="ChEBI" id="CHEBI:15377"/>
        <dbReference type="ChEBI" id="CHEBI:16892"/>
        <dbReference type="ChEBI" id="CHEBI:28938"/>
        <dbReference type="ChEBI" id="CHEBI:63416"/>
        <dbReference type="EC" id="3.5.99.2"/>
    </reaction>
</comment>
<keyword evidence="4" id="KW-1185">Reference proteome</keyword>
<organism evidence="3 4">
    <name type="scientific">Sphingobacterium paludis</name>
    <dbReference type="NCBI Taxonomy" id="1476465"/>
    <lineage>
        <taxon>Bacteria</taxon>
        <taxon>Pseudomonadati</taxon>
        <taxon>Bacteroidota</taxon>
        <taxon>Sphingobacteriia</taxon>
        <taxon>Sphingobacteriales</taxon>
        <taxon>Sphingobacteriaceae</taxon>
        <taxon>Sphingobacterium</taxon>
    </lineage>
</organism>
<feature type="domain" description="Thiaminase-2/PQQC" evidence="2">
    <location>
        <begin position="8"/>
        <end position="212"/>
    </location>
</feature>
<dbReference type="SUPFAM" id="SSF48613">
    <property type="entry name" value="Heme oxygenase-like"/>
    <property type="match status" value="1"/>
</dbReference>
<keyword evidence="1" id="KW-0784">Thiamine biosynthesis</keyword>
<evidence type="ECO:0000313" key="4">
    <source>
        <dbReference type="Proteomes" id="UP000294752"/>
    </source>
</evidence>
<name>A0A4V3E164_9SPHI</name>
<gene>
    <name evidence="3" type="ORF">B0I21_107133</name>
</gene>
<dbReference type="Gene3D" id="1.20.910.10">
    <property type="entry name" value="Heme oxygenase-like"/>
    <property type="match status" value="1"/>
</dbReference>
<comment type="pathway">
    <text evidence="1">Cofactor biosynthesis; thiamine diphosphate biosynthesis.</text>
</comment>
<dbReference type="RefSeq" id="WP_133641246.1">
    <property type="nucleotide sequence ID" value="NZ_SNZV01000007.1"/>
</dbReference>
<dbReference type="GO" id="GO:0005829">
    <property type="term" value="C:cytosol"/>
    <property type="evidence" value="ECO:0007669"/>
    <property type="project" value="TreeGrafter"/>
</dbReference>
<dbReference type="GO" id="GO:0009228">
    <property type="term" value="P:thiamine biosynthetic process"/>
    <property type="evidence" value="ECO:0007669"/>
    <property type="project" value="UniProtKB-KW"/>
</dbReference>
<dbReference type="Pfam" id="PF03070">
    <property type="entry name" value="TENA_THI-4"/>
    <property type="match status" value="1"/>
</dbReference>
<evidence type="ECO:0000256" key="1">
    <source>
        <dbReference type="RuleBase" id="RU363093"/>
    </source>
</evidence>
<dbReference type="InterPro" id="IPR004305">
    <property type="entry name" value="Thiaminase-2/PQQC"/>
</dbReference>
<protein>
    <recommendedName>
        <fullName evidence="1">Aminopyrimidine aminohydrolase</fullName>
        <ecNumber evidence="1">3.5.99.2</ecNumber>
    </recommendedName>
</protein>
<dbReference type="CDD" id="cd19365">
    <property type="entry name" value="TenA_C-like"/>
    <property type="match status" value="1"/>
</dbReference>
<dbReference type="EC" id="3.5.99.2" evidence="1"/>
<dbReference type="InterPro" id="IPR027574">
    <property type="entry name" value="Thiaminase_II"/>
</dbReference>
<proteinExistence type="inferred from homology"/>
<sequence>MKWTDKAWESIQPLLDTIFHMPFIQELQSGTLPLAKFQFYMQQDAKYLEHFGRVLAVLGSKSPDNVQALDFFDFGKNALVVEKLLHETYFTQFGMASDQEIVMGPICHHYVHYLKSVAAFEPLEVAVAAVLPCFWIYKVVGDTIFANQSTSQNPYEAWIATYSGTDFADGVTLAKHYVDTMAEQTTEAMQTRMFEAFLSASRLEYMFWEAAYLQKGW</sequence>
<dbReference type="EMBL" id="SNZV01000007">
    <property type="protein sequence ID" value="TDS11788.1"/>
    <property type="molecule type" value="Genomic_DNA"/>
</dbReference>
<dbReference type="NCBIfam" id="TIGR04306">
    <property type="entry name" value="salvage_TenA"/>
    <property type="match status" value="1"/>
</dbReference>
<evidence type="ECO:0000259" key="2">
    <source>
        <dbReference type="Pfam" id="PF03070"/>
    </source>
</evidence>
<dbReference type="Proteomes" id="UP000294752">
    <property type="component" value="Unassembled WGS sequence"/>
</dbReference>
<dbReference type="PANTHER" id="PTHR43198">
    <property type="entry name" value="BIFUNCTIONAL TH2 PROTEIN"/>
    <property type="match status" value="1"/>
</dbReference>
<dbReference type="AlphaFoldDB" id="A0A4V3E164"/>
<dbReference type="InterPro" id="IPR050967">
    <property type="entry name" value="Thiamine_Salvage_TenA"/>
</dbReference>
<dbReference type="OrthoDB" id="34166at2"/>
<comment type="catalytic activity">
    <reaction evidence="1">
        <text>thiamine + H2O = 5-(2-hydroxyethyl)-4-methylthiazole + 4-amino-5-hydroxymethyl-2-methylpyrimidine + H(+)</text>
        <dbReference type="Rhea" id="RHEA:17509"/>
        <dbReference type="ChEBI" id="CHEBI:15377"/>
        <dbReference type="ChEBI" id="CHEBI:15378"/>
        <dbReference type="ChEBI" id="CHEBI:16892"/>
        <dbReference type="ChEBI" id="CHEBI:17957"/>
        <dbReference type="ChEBI" id="CHEBI:18385"/>
        <dbReference type="EC" id="3.5.99.2"/>
    </reaction>
</comment>
<dbReference type="GO" id="GO:0050334">
    <property type="term" value="F:thiaminase activity"/>
    <property type="evidence" value="ECO:0007669"/>
    <property type="project" value="UniProtKB-EC"/>
</dbReference>
<comment type="caution">
    <text evidence="3">The sequence shown here is derived from an EMBL/GenBank/DDBJ whole genome shotgun (WGS) entry which is preliminary data.</text>
</comment>
<keyword evidence="1" id="KW-0378">Hydrolase</keyword>
<dbReference type="PANTHER" id="PTHR43198:SF2">
    <property type="entry name" value="SI:CH1073-67J19.1-RELATED"/>
    <property type="match status" value="1"/>
</dbReference>
<dbReference type="InterPro" id="IPR016084">
    <property type="entry name" value="Haem_Oase-like_multi-hlx"/>
</dbReference>